<keyword evidence="3" id="KW-1185">Reference proteome</keyword>
<dbReference type="Proteomes" id="UP000626786">
    <property type="component" value="Unassembled WGS sequence"/>
</dbReference>
<evidence type="ECO:0000256" key="1">
    <source>
        <dbReference type="SAM" id="Phobius"/>
    </source>
</evidence>
<reference evidence="2 3" key="1">
    <citation type="submission" date="2020-08" db="EMBL/GenBank/DDBJ databases">
        <title>A Genomic Blueprint of the Chicken Gut Microbiome.</title>
        <authorList>
            <person name="Gilroy R."/>
            <person name="Ravi A."/>
            <person name="Getino M."/>
            <person name="Pursley I."/>
            <person name="Horton D.L."/>
            <person name="Alikhan N.-F."/>
            <person name="Baker D."/>
            <person name="Gharbi K."/>
            <person name="Hall N."/>
            <person name="Watson M."/>
            <person name="Adriaenssens E.M."/>
            <person name="Foster-Nyarko E."/>
            <person name="Jarju S."/>
            <person name="Secka A."/>
            <person name="Antonio M."/>
            <person name="Oren A."/>
            <person name="Chaudhuri R."/>
            <person name="La Ragione R.M."/>
            <person name="Hildebrand F."/>
            <person name="Pallen M.J."/>
        </authorList>
    </citation>
    <scope>NUCLEOTIDE SEQUENCE [LARGE SCALE GENOMIC DNA]</scope>
    <source>
        <strain evidence="2 3">Sa2YVA2</strain>
    </source>
</reference>
<evidence type="ECO:0000313" key="2">
    <source>
        <dbReference type="EMBL" id="MBD7984293.1"/>
    </source>
</evidence>
<comment type="caution">
    <text evidence="2">The sequence shown here is derived from an EMBL/GenBank/DDBJ whole genome shotgun (WGS) entry which is preliminary data.</text>
</comment>
<keyword evidence="2" id="KW-0131">Cell cycle</keyword>
<name>A0ABR8U8D4_9BACL</name>
<feature type="transmembrane region" description="Helical" evidence="1">
    <location>
        <begin position="61"/>
        <end position="79"/>
    </location>
</feature>
<keyword evidence="2" id="KW-0132">Cell division</keyword>
<keyword evidence="1" id="KW-0472">Membrane</keyword>
<accession>A0ABR8U8D4</accession>
<protein>
    <submittedName>
        <fullName evidence="2">Cell division protein FtsK</fullName>
    </submittedName>
</protein>
<proteinExistence type="predicted"/>
<dbReference type="RefSeq" id="WP_191693993.1">
    <property type="nucleotide sequence ID" value="NZ_JACSQN010000005.1"/>
</dbReference>
<organism evidence="2 3">
    <name type="scientific">Sporosarcina quadrami</name>
    <dbReference type="NCBI Taxonomy" id="2762234"/>
    <lineage>
        <taxon>Bacteria</taxon>
        <taxon>Bacillati</taxon>
        <taxon>Bacillota</taxon>
        <taxon>Bacilli</taxon>
        <taxon>Bacillales</taxon>
        <taxon>Caryophanaceae</taxon>
        <taxon>Sporosarcina</taxon>
    </lineage>
</organism>
<dbReference type="EMBL" id="JACSQN010000005">
    <property type="protein sequence ID" value="MBD7984293.1"/>
    <property type="molecule type" value="Genomic_DNA"/>
</dbReference>
<dbReference type="GO" id="GO:0051301">
    <property type="term" value="P:cell division"/>
    <property type="evidence" value="ECO:0007669"/>
    <property type="project" value="UniProtKB-KW"/>
</dbReference>
<gene>
    <name evidence="2" type="ORF">H9649_06865</name>
</gene>
<feature type="transmembrane region" description="Helical" evidence="1">
    <location>
        <begin position="88"/>
        <end position="107"/>
    </location>
</feature>
<evidence type="ECO:0000313" key="3">
    <source>
        <dbReference type="Proteomes" id="UP000626786"/>
    </source>
</evidence>
<keyword evidence="1" id="KW-0812">Transmembrane</keyword>
<sequence length="114" mass="12946">MNKFWTFIGFLNRLKEMDWTGRRKGLTDKEKEYIDQAPSQNPYGLIGLILGGAAFTFGPKYGLIPILGVVFCMVTVFTFDKEKEDNPWTFYIGIVLSLIGLIMFIAGEGHNLIF</sequence>
<keyword evidence="1" id="KW-1133">Transmembrane helix</keyword>